<proteinExistence type="predicted"/>
<name>A0A1H1RET0_BRESA</name>
<dbReference type="STRING" id="629680.SAMN04489751_1793"/>
<dbReference type="EMBL" id="LT629739">
    <property type="protein sequence ID" value="SDS34200.1"/>
    <property type="molecule type" value="Genomic_DNA"/>
</dbReference>
<evidence type="ECO:0000313" key="1">
    <source>
        <dbReference type="EMBL" id="SDS34200.1"/>
    </source>
</evidence>
<keyword evidence="2" id="KW-1185">Reference proteome</keyword>
<protein>
    <submittedName>
        <fullName evidence="1">Uncharacterized protein</fullName>
    </submittedName>
</protein>
<accession>A0A1H1RET0</accession>
<dbReference type="Proteomes" id="UP000199700">
    <property type="component" value="Chromosome"/>
</dbReference>
<sequence>MSETPQLIEKQITVSNPVDGSPLTINLSVEVQMPDCNCTPRVTSPGNPPGWQPRSHRR</sequence>
<evidence type="ECO:0000313" key="2">
    <source>
        <dbReference type="Proteomes" id="UP000199700"/>
    </source>
</evidence>
<dbReference type="AlphaFoldDB" id="A0A1H1RET0"/>
<organism evidence="1 2">
    <name type="scientific">Brevibacterium sandarakinum</name>
    <dbReference type="NCBI Taxonomy" id="629680"/>
    <lineage>
        <taxon>Bacteria</taxon>
        <taxon>Bacillati</taxon>
        <taxon>Actinomycetota</taxon>
        <taxon>Actinomycetes</taxon>
        <taxon>Micrococcales</taxon>
        <taxon>Brevibacteriaceae</taxon>
        <taxon>Brevibacterium</taxon>
    </lineage>
</organism>
<dbReference type="RefSeq" id="WP_157691397.1">
    <property type="nucleotide sequence ID" value="NZ_LT629739.1"/>
</dbReference>
<gene>
    <name evidence="1" type="ORF">SAMN04489751_1793</name>
</gene>
<reference evidence="1" key="1">
    <citation type="submission" date="2016-10" db="EMBL/GenBank/DDBJ databases">
        <authorList>
            <person name="Varghese N."/>
            <person name="Submissions S."/>
        </authorList>
    </citation>
    <scope>NUCLEOTIDE SEQUENCE [LARGE SCALE GENOMIC DNA]</scope>
    <source>
        <strain evidence="1">DSM 22082</strain>
    </source>
</reference>